<evidence type="ECO:0000313" key="3">
    <source>
        <dbReference type="EMBL" id="OUM47778.1"/>
    </source>
</evidence>
<keyword evidence="2" id="KW-0732">Signal</keyword>
<evidence type="ECO:0008006" key="5">
    <source>
        <dbReference type="Google" id="ProtNLM"/>
    </source>
</evidence>
<reference evidence="3 4" key="1">
    <citation type="submission" date="2017-02" db="EMBL/GenBank/DDBJ databases">
        <title>Bacillus pseudomycoides isolate FSL K6-0042.</title>
        <authorList>
            <person name="Kovac J."/>
        </authorList>
    </citation>
    <scope>NUCLEOTIDE SEQUENCE [LARGE SCALE GENOMIC DNA]</scope>
    <source>
        <strain evidence="3 4">FSL K6-0042</strain>
    </source>
</reference>
<dbReference type="AlphaFoldDB" id="A0A1Y3MBF5"/>
<dbReference type="Proteomes" id="UP000195321">
    <property type="component" value="Unassembled WGS sequence"/>
</dbReference>
<sequence>MKSLIKVTCTAFLLTSLMAACSEETTTKQEVTTQSKKSEEMSEEKRMEQSALLYGEIAKGGYYRATVENAKYEKVDGIGRIVARVTINNARADEKAIDLSEIKYFVKDEKTGKKYEGQVMPMYEEKFKSVPAGYSLTFDASFKTENPPKDFNNMYLYMDSKLDPFGDIHWKLDNLVSK</sequence>
<dbReference type="RefSeq" id="WP_016131743.1">
    <property type="nucleotide sequence ID" value="NZ_JARHXM010000140.1"/>
</dbReference>
<feature type="chain" id="PRO_5038719364" description="Lipoprotein" evidence="2">
    <location>
        <begin position="20"/>
        <end position="178"/>
    </location>
</feature>
<organism evidence="3 4">
    <name type="scientific">Bacillus pseudomycoides</name>
    <dbReference type="NCBI Taxonomy" id="64104"/>
    <lineage>
        <taxon>Bacteria</taxon>
        <taxon>Bacillati</taxon>
        <taxon>Bacillota</taxon>
        <taxon>Bacilli</taxon>
        <taxon>Bacillales</taxon>
        <taxon>Bacillaceae</taxon>
        <taxon>Bacillus</taxon>
        <taxon>Bacillus cereus group</taxon>
    </lineage>
</organism>
<name>A0A1Y3MBF5_9BACI</name>
<comment type="caution">
    <text evidence="3">The sequence shown here is derived from an EMBL/GenBank/DDBJ whole genome shotgun (WGS) entry which is preliminary data.</text>
</comment>
<feature type="region of interest" description="Disordered" evidence="1">
    <location>
        <begin position="25"/>
        <end position="44"/>
    </location>
</feature>
<feature type="signal peptide" evidence="2">
    <location>
        <begin position="1"/>
        <end position="19"/>
    </location>
</feature>
<dbReference type="EMBL" id="MWPX01000019">
    <property type="protein sequence ID" value="OUM47778.1"/>
    <property type="molecule type" value="Genomic_DNA"/>
</dbReference>
<evidence type="ECO:0000313" key="4">
    <source>
        <dbReference type="Proteomes" id="UP000195321"/>
    </source>
</evidence>
<accession>A0A1Y3MBF5</accession>
<feature type="compositionally biased region" description="Low complexity" evidence="1">
    <location>
        <begin position="25"/>
        <end position="35"/>
    </location>
</feature>
<gene>
    <name evidence="3" type="ORF">BW425_16645</name>
</gene>
<evidence type="ECO:0000256" key="1">
    <source>
        <dbReference type="SAM" id="MobiDB-lite"/>
    </source>
</evidence>
<evidence type="ECO:0000256" key="2">
    <source>
        <dbReference type="SAM" id="SignalP"/>
    </source>
</evidence>
<dbReference type="PROSITE" id="PS51257">
    <property type="entry name" value="PROKAR_LIPOPROTEIN"/>
    <property type="match status" value="1"/>
</dbReference>
<proteinExistence type="predicted"/>
<protein>
    <recommendedName>
        <fullName evidence="5">Lipoprotein</fullName>
    </recommendedName>
</protein>